<evidence type="ECO:0000256" key="3">
    <source>
        <dbReference type="RuleBase" id="RU361235"/>
    </source>
</evidence>
<reference evidence="5" key="1">
    <citation type="submission" date="2020-03" db="EMBL/GenBank/DDBJ databases">
        <title>Site-based positive gene gene selection in Geosmithia morbida across the United States reveals a broad range of putative effectors and factors for local host and environmental adapation.</title>
        <authorList>
            <person name="Onufrak A."/>
            <person name="Murdoch R.W."/>
            <person name="Gazis R."/>
            <person name="Huff M."/>
            <person name="Staton M."/>
            <person name="Klingeman W."/>
            <person name="Hadziabdic D."/>
        </authorList>
    </citation>
    <scope>NUCLEOTIDE SEQUENCE</scope>
    <source>
        <strain evidence="5">1262</strain>
    </source>
</reference>
<dbReference type="PROSITE" id="PS00122">
    <property type="entry name" value="CARBOXYLESTERASE_B_1"/>
    <property type="match status" value="1"/>
</dbReference>
<keyword evidence="2 3" id="KW-0378">Hydrolase</keyword>
<organism evidence="5 6">
    <name type="scientific">Geosmithia morbida</name>
    <dbReference type="NCBI Taxonomy" id="1094350"/>
    <lineage>
        <taxon>Eukaryota</taxon>
        <taxon>Fungi</taxon>
        <taxon>Dikarya</taxon>
        <taxon>Ascomycota</taxon>
        <taxon>Pezizomycotina</taxon>
        <taxon>Sordariomycetes</taxon>
        <taxon>Hypocreomycetidae</taxon>
        <taxon>Hypocreales</taxon>
        <taxon>Bionectriaceae</taxon>
        <taxon>Geosmithia</taxon>
    </lineage>
</organism>
<evidence type="ECO:0000313" key="5">
    <source>
        <dbReference type="EMBL" id="KAF4120899.1"/>
    </source>
</evidence>
<sequence length="529" mass="58013">MHFRLIFAIVLQAVSTAAVDTSVDLGYSTYIGTALSNGLTQWLGIRYAAAPLGDLRFEPPQDPPHETEPKQADVAGPACLEVGGDPDDTSSGEDCLFLNVMAPSDATSDSELPVFVFIQGGGFSKNADPNINATGLVEAADHDLVVVAMQYRVGPYGFLTDGNNIKANNGLRDQRKVLEWIQDHIAKFGGDPDHVVIQGASAGGASVTFHLTAENGEDKGLFHGAIIQSGSFASMLTIEQSQYQYDNLTSRLGCAGSDSLSCLRGKTARELQEQNFNIPLPGGDNPPLYQWLPAIDNDFVTDYTYRAIAEGNYIRVPTIVGDDRNGGTVFAPRTLSTLEDSNQWIIDQYPAIKAEQLPIINALYPNPNDSCPSEGCYWRRTANIYQEIRFMCPGIYINQAMSQDESSWAYLYDVEDPAQVARGLGVPHTVEVYAIIGPQYSSKAPQSYKTGGINEYVTPVMQGYWTSFTRSLDPNRYRADGTAEWESWNDEPEKRMVIGTGGTTEMEDVDSDLKKRCEFWINHGLSMSL</sequence>
<comment type="similarity">
    <text evidence="1 3">Belongs to the type-B carboxylesterase/lipase family.</text>
</comment>
<keyword evidence="6" id="KW-1185">Reference proteome</keyword>
<dbReference type="AlphaFoldDB" id="A0A9P4YTT6"/>
<evidence type="ECO:0000313" key="6">
    <source>
        <dbReference type="Proteomes" id="UP000749293"/>
    </source>
</evidence>
<evidence type="ECO:0000256" key="2">
    <source>
        <dbReference type="ARBA" id="ARBA00022801"/>
    </source>
</evidence>
<dbReference type="RefSeq" id="XP_035319551.1">
    <property type="nucleotide sequence ID" value="XM_035464365.1"/>
</dbReference>
<proteinExistence type="inferred from homology"/>
<dbReference type="InterPro" id="IPR002018">
    <property type="entry name" value="CarbesteraseB"/>
</dbReference>
<dbReference type="EMBL" id="JAANYQ010000014">
    <property type="protein sequence ID" value="KAF4120899.1"/>
    <property type="molecule type" value="Genomic_DNA"/>
</dbReference>
<dbReference type="GO" id="GO:0016787">
    <property type="term" value="F:hydrolase activity"/>
    <property type="evidence" value="ECO:0007669"/>
    <property type="project" value="UniProtKB-KW"/>
</dbReference>
<dbReference type="SUPFAM" id="SSF53474">
    <property type="entry name" value="alpha/beta-Hydrolases"/>
    <property type="match status" value="1"/>
</dbReference>
<evidence type="ECO:0000259" key="4">
    <source>
        <dbReference type="Pfam" id="PF00135"/>
    </source>
</evidence>
<keyword evidence="3" id="KW-0732">Signal</keyword>
<dbReference type="Gene3D" id="3.40.50.1820">
    <property type="entry name" value="alpha/beta hydrolase"/>
    <property type="match status" value="1"/>
</dbReference>
<feature type="chain" id="PRO_5040541440" description="Carboxylic ester hydrolase" evidence="3">
    <location>
        <begin position="19"/>
        <end position="529"/>
    </location>
</feature>
<dbReference type="InterPro" id="IPR029058">
    <property type="entry name" value="AB_hydrolase_fold"/>
</dbReference>
<dbReference type="InterPro" id="IPR019826">
    <property type="entry name" value="Carboxylesterase_B_AS"/>
</dbReference>
<dbReference type="OrthoDB" id="408631at2759"/>
<feature type="domain" description="Carboxylesterase type B" evidence="4">
    <location>
        <begin position="37"/>
        <end position="520"/>
    </location>
</feature>
<gene>
    <name evidence="5" type="ORF">GMORB2_2385</name>
</gene>
<accession>A0A9P4YTT6</accession>
<dbReference type="Pfam" id="PF00135">
    <property type="entry name" value="COesterase"/>
    <property type="match status" value="1"/>
</dbReference>
<feature type="signal peptide" evidence="3">
    <location>
        <begin position="1"/>
        <end position="18"/>
    </location>
</feature>
<dbReference type="PANTHER" id="PTHR11559">
    <property type="entry name" value="CARBOXYLESTERASE"/>
    <property type="match status" value="1"/>
</dbReference>
<evidence type="ECO:0000256" key="1">
    <source>
        <dbReference type="ARBA" id="ARBA00005964"/>
    </source>
</evidence>
<dbReference type="Proteomes" id="UP000749293">
    <property type="component" value="Unassembled WGS sequence"/>
</dbReference>
<dbReference type="GeneID" id="55968615"/>
<dbReference type="EC" id="3.1.1.-" evidence="3"/>
<name>A0A9P4YTT6_9HYPO</name>
<comment type="caution">
    <text evidence="5">The sequence shown here is derived from an EMBL/GenBank/DDBJ whole genome shotgun (WGS) entry which is preliminary data.</text>
</comment>
<protein>
    <recommendedName>
        <fullName evidence="3">Carboxylic ester hydrolase</fullName>
        <ecNumber evidence="3">3.1.1.-</ecNumber>
    </recommendedName>
</protein>
<dbReference type="InterPro" id="IPR050309">
    <property type="entry name" value="Type-B_Carboxylest/Lipase"/>
</dbReference>